<feature type="domain" description="Sodium/calcium exchanger membrane region" evidence="6">
    <location>
        <begin position="174"/>
        <end position="321"/>
    </location>
</feature>
<keyword evidence="4 5" id="KW-0472">Membrane</keyword>
<feature type="transmembrane region" description="Helical" evidence="5">
    <location>
        <begin position="304"/>
        <end position="321"/>
    </location>
</feature>
<feature type="transmembrane region" description="Helical" evidence="5">
    <location>
        <begin position="34"/>
        <end position="56"/>
    </location>
</feature>
<feature type="transmembrane region" description="Helical" evidence="5">
    <location>
        <begin position="273"/>
        <end position="292"/>
    </location>
</feature>
<comment type="subcellular location">
    <subcellularLocation>
        <location evidence="1">Membrane</location>
        <topology evidence="1">Multi-pass membrane protein</topology>
    </subcellularLocation>
</comment>
<dbReference type="GO" id="GO:0005262">
    <property type="term" value="F:calcium channel activity"/>
    <property type="evidence" value="ECO:0007669"/>
    <property type="project" value="TreeGrafter"/>
</dbReference>
<dbReference type="PANTHER" id="PTHR10846">
    <property type="entry name" value="SODIUM/POTASSIUM/CALCIUM EXCHANGER"/>
    <property type="match status" value="1"/>
</dbReference>
<dbReference type="Proteomes" id="UP000254802">
    <property type="component" value="Unassembled WGS sequence"/>
</dbReference>
<evidence type="ECO:0000256" key="3">
    <source>
        <dbReference type="ARBA" id="ARBA00022989"/>
    </source>
</evidence>
<protein>
    <submittedName>
        <fullName evidence="9">Calcium/sodium antiporter</fullName>
    </submittedName>
    <submittedName>
        <fullName evidence="7">Inner membrane protein yrbG</fullName>
    </submittedName>
</protein>
<evidence type="ECO:0000256" key="1">
    <source>
        <dbReference type="ARBA" id="ARBA00004141"/>
    </source>
</evidence>
<feature type="transmembrane region" description="Helical" evidence="5">
    <location>
        <begin position="209"/>
        <end position="231"/>
    </location>
</feature>
<dbReference type="GeneID" id="67369257"/>
<organism evidence="9 11">
    <name type="scientific">Mannheimia haemolytica</name>
    <name type="common">Pasteurella haemolytica</name>
    <dbReference type="NCBI Taxonomy" id="75985"/>
    <lineage>
        <taxon>Bacteria</taxon>
        <taxon>Pseudomonadati</taxon>
        <taxon>Pseudomonadota</taxon>
        <taxon>Gammaproteobacteria</taxon>
        <taxon>Pasteurellales</taxon>
        <taxon>Pasteurellaceae</taxon>
        <taxon>Mannheimia</taxon>
    </lineage>
</organism>
<sequence length="325" mass="34155">MTLAVAAIIGGLIILVWSADRFVEGAASTARHFGMTPLLIGIVVIGFGTSAPEMLVSASSALSGSPGIALGNAYGSNITNIALILGLTAIIKPLSVNSDVLKKELPILLAVTLLSAYLVYDANVTQLDAIILLAVFFVYMAWTIITAMKSKNDALSLDVDAELTNSAKMGLGKSILWLIIGLVSLVISSQFLVWGAVEVAKFFGVSDLVIGLTIVAVGTSLPELASSIAAARKGEVDLALGNIIGSNLFNTLAVVGIAGAIEPMQVSAEVFSRDVLMMSALTFLLFIFGINLYRRTEGGRINRLEGLLLFAAYVGYNFYLFKTAG</sequence>
<feature type="domain" description="Sodium/calcium exchanger membrane region" evidence="6">
    <location>
        <begin position="4"/>
        <end position="144"/>
    </location>
</feature>
<dbReference type="KEGG" id="mhay:VK67_07755"/>
<accession>A0A249A073</accession>
<evidence type="ECO:0000313" key="9">
    <source>
        <dbReference type="EMBL" id="TRB73647.1"/>
    </source>
</evidence>
<evidence type="ECO:0000313" key="11">
    <source>
        <dbReference type="Proteomes" id="UP000315164"/>
    </source>
</evidence>
<dbReference type="GO" id="GO:0005886">
    <property type="term" value="C:plasma membrane"/>
    <property type="evidence" value="ECO:0007669"/>
    <property type="project" value="TreeGrafter"/>
</dbReference>
<dbReference type="Pfam" id="PF01699">
    <property type="entry name" value="Na_Ca_ex"/>
    <property type="match status" value="2"/>
</dbReference>
<name>A0A249A073_MANHA</name>
<proteinExistence type="predicted"/>
<dbReference type="STRING" id="75985.WC39_07755"/>
<dbReference type="OrthoDB" id="9794225at2"/>
<evidence type="ECO:0000256" key="4">
    <source>
        <dbReference type="ARBA" id="ARBA00023136"/>
    </source>
</evidence>
<dbReference type="EMBL" id="UGPN01000002">
    <property type="protein sequence ID" value="STY64028.1"/>
    <property type="molecule type" value="Genomic_DNA"/>
</dbReference>
<evidence type="ECO:0000313" key="8">
    <source>
        <dbReference type="EMBL" id="TRB36684.1"/>
    </source>
</evidence>
<reference evidence="7 10" key="1">
    <citation type="submission" date="2018-06" db="EMBL/GenBank/DDBJ databases">
        <authorList>
            <consortium name="Pathogen Informatics"/>
            <person name="Doyle S."/>
        </authorList>
    </citation>
    <scope>NUCLEOTIDE SEQUENCE [LARGE SCALE GENOMIC DNA]</scope>
    <source>
        <strain evidence="7 10">NCTC10638</strain>
    </source>
</reference>
<feature type="transmembrane region" description="Helical" evidence="5">
    <location>
        <begin position="129"/>
        <end position="148"/>
    </location>
</feature>
<dbReference type="NCBIfam" id="TIGR00367">
    <property type="entry name" value="calcium/sodium antiporter"/>
    <property type="match status" value="1"/>
</dbReference>
<dbReference type="GO" id="GO:0006874">
    <property type="term" value="P:intracellular calcium ion homeostasis"/>
    <property type="evidence" value="ECO:0007669"/>
    <property type="project" value="TreeGrafter"/>
</dbReference>
<keyword evidence="3 5" id="KW-1133">Transmembrane helix</keyword>
<dbReference type="InterPro" id="IPR004481">
    <property type="entry name" value="K/Na/Ca-exchanger"/>
</dbReference>
<keyword evidence="2 5" id="KW-0812">Transmembrane</keyword>
<dbReference type="Gene3D" id="1.20.1420.30">
    <property type="entry name" value="NCX, central ion-binding region"/>
    <property type="match status" value="1"/>
</dbReference>
<dbReference type="GO" id="GO:0008273">
    <property type="term" value="F:calcium, potassium:sodium antiporter activity"/>
    <property type="evidence" value="ECO:0007669"/>
    <property type="project" value="TreeGrafter"/>
</dbReference>
<dbReference type="EMBL" id="VAJI01000017">
    <property type="protein sequence ID" value="TRB36684.1"/>
    <property type="molecule type" value="Genomic_DNA"/>
</dbReference>
<dbReference type="Proteomes" id="UP000318394">
    <property type="component" value="Unassembled WGS sequence"/>
</dbReference>
<evidence type="ECO:0000256" key="5">
    <source>
        <dbReference type="SAM" id="Phobius"/>
    </source>
</evidence>
<dbReference type="AlphaFoldDB" id="A0A249A073"/>
<gene>
    <name evidence="7" type="primary">yrbG</name>
    <name evidence="9" type="ORF">FEA53_09755</name>
    <name evidence="8" type="ORF">FEB89_08675</name>
    <name evidence="7" type="ORF">NCTC10638_03201</name>
</gene>
<dbReference type="KEGG" id="mhaq:WC39_07755"/>
<dbReference type="EMBL" id="VAJB01000021">
    <property type="protein sequence ID" value="TRB73647.1"/>
    <property type="molecule type" value="Genomic_DNA"/>
</dbReference>
<evidence type="ECO:0000313" key="10">
    <source>
        <dbReference type="Proteomes" id="UP000254802"/>
    </source>
</evidence>
<evidence type="ECO:0000313" key="7">
    <source>
        <dbReference type="EMBL" id="STY64028.1"/>
    </source>
</evidence>
<evidence type="ECO:0000313" key="12">
    <source>
        <dbReference type="Proteomes" id="UP000318394"/>
    </source>
</evidence>
<dbReference type="InterPro" id="IPR004837">
    <property type="entry name" value="NaCa_Exmemb"/>
</dbReference>
<keyword evidence="12" id="KW-1185">Reference proteome</keyword>
<feature type="transmembrane region" description="Helical" evidence="5">
    <location>
        <begin position="238"/>
        <end position="261"/>
    </location>
</feature>
<reference evidence="11 12" key="2">
    <citation type="journal article" date="2019" name="Vet. Microbiol.">
        <title>Genetic characterization of susceptible and multi-drug resistant Mannheimia haemolytica isolated from high-risk stocker calves prior to and after antimicrobial metaphylaxis.</title>
        <authorList>
            <person name="Snyder E.R."/>
            <person name="Alvarez-Narvaez S."/>
            <person name="Credille B.C."/>
        </authorList>
    </citation>
    <scope>NUCLEOTIDE SEQUENCE [LARGE SCALE GENOMIC DNA]</scope>
    <source>
        <strain evidence="9 11">UGA-R5-128-1</strain>
        <strain evidence="8 12">UGA-R7-163-1</strain>
    </source>
</reference>
<dbReference type="InterPro" id="IPR044880">
    <property type="entry name" value="NCX_ion-bd_dom_sf"/>
</dbReference>
<evidence type="ECO:0000256" key="2">
    <source>
        <dbReference type="ARBA" id="ARBA00022692"/>
    </source>
</evidence>
<dbReference type="Proteomes" id="UP000315164">
    <property type="component" value="Unassembled WGS sequence"/>
</dbReference>
<dbReference type="PANTHER" id="PTHR10846:SF8">
    <property type="entry name" value="INNER MEMBRANE PROTEIN YRBG"/>
    <property type="match status" value="1"/>
</dbReference>
<evidence type="ECO:0000259" key="6">
    <source>
        <dbReference type="Pfam" id="PF01699"/>
    </source>
</evidence>
<feature type="transmembrane region" description="Helical" evidence="5">
    <location>
        <begin position="175"/>
        <end position="197"/>
    </location>
</feature>
<dbReference type="RefSeq" id="WP_006249450.1">
    <property type="nucleotide sequence ID" value="NZ_CP011098.1"/>
</dbReference>